<feature type="region of interest" description="Disordered" evidence="1">
    <location>
        <begin position="458"/>
        <end position="477"/>
    </location>
</feature>
<comment type="caution">
    <text evidence="2">The sequence shown here is derived from an EMBL/GenBank/DDBJ whole genome shotgun (WGS) entry which is preliminary data.</text>
</comment>
<sequence>MTPRVSRSDSRPQLPRTGQSSHASSNWQPILAPYSRRLSSIGSTTQLEGFAPIASPRSRQSPTSRGNVHLLAAARTGESHGQLGRSRSAIKRPKYSRMNHTSVDRFIPPEHGSAEILELPEIDSDSTPEEVENIIAHMIDYLLKWTNGELVEGPATILQDIKVIHDSLQNMLDLPEDVISSSLVHSALRTLRKQYEVFVSSWAQAVHSAFNGKLHRIESQLKRHPAALSEAAFTFLMSDIRNACSNYALPALLDSAQDNSPLLVSEVAAKRLLNRSVRLHEIFQNATYVSEQQQLWLLIWRALKTVFTAFEQGGAPTSPTNTERDRNFFKLPGIYGELKRLISSPDAVNPRSIEDMVGKYCRYIYKCQVDRGNKYESLQRPRDTPLESHTKEALREFIQTGKFEISTLSKIHFAVARFNEISGGPVEVRRWQHDTGNREWEFIALDLLSPALKLTPERRPSYSDVPSSARRRSSFGDAMQRSPKRLFPFPRGVNMKSAFDYVFYPFPETRAHEVVQHEQISREMSQRGIMSEGPRAEFLINRPPRHARDPADLSGSDRWFGPFDLIRTAIQRLFPQRQRVPDAKRPKINTLPSRCLPRSSALKPRPLPIDSKARVHKSTSTAAPKLRLRGGGGPPLHRSAASLNGKRAFDPLAYRRMMMAIFRRELETEYGRSVTFEEPRMLRLLNSTSYDVQKAVQLYQSSSGDKSVGFARNTANEPRRSVRAGKVVSHQAATKMDRHRRLFRQTPAGDSAEIYAYRMNTVAQPVSGPFEALPAGEYGDDADHNYGHRHFQRPVLGELPVGADARDDGSDDDHNHDHQLLQRPVLGELPLCVDPHDGDGGDDSTQHSSNQENHTPGPPDPPQPPRRSPSPEPIHWRCHPCPVFEGQYHHVCVCTGVVSPRPTPDFPIHEDENAVERPNLDSSPRSTSRQRGNSAGDHGGRQTGSRAGSQAGSQASHQAEDQAENQAPRRRPRREDARDDDGLYVHEVFARDPGYTNALRDLGSDGALYQVVTDIFSPQPNWITNPRLREKLCTTLDALVTEIMTLRDQYLALLEAPEPFMEAVTTGDVRAPNPDVPATFMICQRATNEVKQHYDRLFQFFDGNQSRPHLGFRRQFNRLIVAVRELRLLFLEHCQAAVDDGNVAGSQQQPGRGSRRPSQEDNQEESSDDTHTDSEATLSSAETARVASGRPPARRINVVPTRAQYELMFLDELEREMRHRGFANVAQTLGKNRYKKVDVIDKLMEFDREGTHLGSGADNGYRHLSGLLTARTRPKGFNLEDMIRQGDITRVRLRLTLKAARKRQRQEARNTRGMHSPASVRPRVSPNRQALPAGAARRPRAGVPSISSQSSEESDTPSPDYRKVR</sequence>
<dbReference type="STRING" id="1367422.A0A178ZRX9"/>
<feature type="compositionally biased region" description="Polar residues" evidence="1">
    <location>
        <begin position="16"/>
        <end position="28"/>
    </location>
</feature>
<feature type="compositionally biased region" description="Pro residues" evidence="1">
    <location>
        <begin position="856"/>
        <end position="871"/>
    </location>
</feature>
<dbReference type="Proteomes" id="UP000078343">
    <property type="component" value="Unassembled WGS sequence"/>
</dbReference>
<reference evidence="2 3" key="1">
    <citation type="submission" date="2016-04" db="EMBL/GenBank/DDBJ databases">
        <title>Draft genome of Fonsecaea erecta CBS 125763.</title>
        <authorList>
            <person name="Weiss V.A."/>
            <person name="Vicente V.A."/>
            <person name="Raittz R.T."/>
            <person name="Moreno L.F."/>
            <person name="De Souza E.M."/>
            <person name="Pedrosa F.O."/>
            <person name="Steffens M.B."/>
            <person name="Faoro H."/>
            <person name="Tadra-Sfeir M.Z."/>
            <person name="Najafzadeh M.J."/>
            <person name="Felipe M.S."/>
            <person name="Teixeira M."/>
            <person name="Sun J."/>
            <person name="Xi L."/>
            <person name="Gomes R."/>
            <person name="De Azevedo C.M."/>
            <person name="Salgado C.G."/>
            <person name="Da Silva M.B."/>
            <person name="Nascimento M.F."/>
            <person name="Queiroz-Telles F."/>
            <person name="Attili D.S."/>
            <person name="Gorbushina A."/>
        </authorList>
    </citation>
    <scope>NUCLEOTIDE SEQUENCE [LARGE SCALE GENOMIC DNA]</scope>
    <source>
        <strain evidence="2 3">CBS 125763</strain>
    </source>
</reference>
<feature type="region of interest" description="Disordered" evidence="1">
    <location>
        <begin position="73"/>
        <end position="94"/>
    </location>
</feature>
<feature type="compositionally biased region" description="Basic and acidic residues" evidence="1">
    <location>
        <begin position="1"/>
        <end position="10"/>
    </location>
</feature>
<feature type="compositionally biased region" description="Low complexity" evidence="1">
    <location>
        <begin position="1332"/>
        <end position="1359"/>
    </location>
</feature>
<feature type="compositionally biased region" description="Basic and acidic residues" evidence="1">
    <location>
        <begin position="973"/>
        <end position="984"/>
    </location>
</feature>
<dbReference type="OrthoDB" id="4156635at2759"/>
<feature type="region of interest" description="Disordered" evidence="1">
    <location>
        <begin position="587"/>
        <end position="642"/>
    </location>
</feature>
<protein>
    <submittedName>
        <fullName evidence="2">Uncharacterized protein</fullName>
    </submittedName>
</protein>
<keyword evidence="3" id="KW-1185">Reference proteome</keyword>
<feature type="compositionally biased region" description="Basic and acidic residues" evidence="1">
    <location>
        <begin position="907"/>
        <end position="919"/>
    </location>
</feature>
<feature type="region of interest" description="Disordered" evidence="1">
    <location>
        <begin position="1"/>
        <end position="28"/>
    </location>
</feature>
<feature type="region of interest" description="Disordered" evidence="1">
    <location>
        <begin position="794"/>
        <end position="871"/>
    </location>
</feature>
<evidence type="ECO:0000313" key="3">
    <source>
        <dbReference type="Proteomes" id="UP000078343"/>
    </source>
</evidence>
<name>A0A178ZRX9_9EURO</name>
<feature type="compositionally biased region" description="Low complexity" evidence="1">
    <location>
        <begin position="943"/>
        <end position="957"/>
    </location>
</feature>
<dbReference type="RefSeq" id="XP_018695799.1">
    <property type="nucleotide sequence ID" value="XM_018836149.1"/>
</dbReference>
<gene>
    <name evidence="2" type="ORF">AYL99_04635</name>
</gene>
<feature type="region of interest" description="Disordered" evidence="1">
    <location>
        <begin position="1299"/>
        <end position="1365"/>
    </location>
</feature>
<feature type="region of interest" description="Disordered" evidence="1">
    <location>
        <begin position="905"/>
        <end position="984"/>
    </location>
</feature>
<feature type="compositionally biased region" description="Polar residues" evidence="1">
    <location>
        <begin position="920"/>
        <end position="933"/>
    </location>
</feature>
<dbReference type="GeneID" id="30008804"/>
<dbReference type="EMBL" id="LVYI01000003">
    <property type="protein sequence ID" value="OAP62432.1"/>
    <property type="molecule type" value="Genomic_DNA"/>
</dbReference>
<proteinExistence type="predicted"/>
<organism evidence="2 3">
    <name type="scientific">Fonsecaea erecta</name>
    <dbReference type="NCBI Taxonomy" id="1367422"/>
    <lineage>
        <taxon>Eukaryota</taxon>
        <taxon>Fungi</taxon>
        <taxon>Dikarya</taxon>
        <taxon>Ascomycota</taxon>
        <taxon>Pezizomycotina</taxon>
        <taxon>Eurotiomycetes</taxon>
        <taxon>Chaetothyriomycetidae</taxon>
        <taxon>Chaetothyriales</taxon>
        <taxon>Herpotrichiellaceae</taxon>
        <taxon>Fonsecaea</taxon>
    </lineage>
</organism>
<evidence type="ECO:0000313" key="2">
    <source>
        <dbReference type="EMBL" id="OAP62432.1"/>
    </source>
</evidence>
<feature type="compositionally biased region" description="Basic and acidic residues" evidence="1">
    <location>
        <begin position="804"/>
        <end position="820"/>
    </location>
</feature>
<accession>A0A178ZRX9</accession>
<evidence type="ECO:0000256" key="1">
    <source>
        <dbReference type="SAM" id="MobiDB-lite"/>
    </source>
</evidence>
<feature type="region of interest" description="Disordered" evidence="1">
    <location>
        <begin position="1141"/>
        <end position="1195"/>
    </location>
</feature>